<feature type="domain" description="UvrD-like helicase C-terminal" evidence="7">
    <location>
        <begin position="536"/>
        <end position="591"/>
    </location>
</feature>
<accession>A0A375G344</accession>
<dbReference type="GO" id="GO:0000725">
    <property type="term" value="P:recombinational repair"/>
    <property type="evidence" value="ECO:0007669"/>
    <property type="project" value="TreeGrafter"/>
</dbReference>
<dbReference type="Proteomes" id="UP000256862">
    <property type="component" value="Chromosome CO2235"/>
</dbReference>
<dbReference type="EMBL" id="CP069812">
    <property type="protein sequence ID" value="QRQ93965.1"/>
    <property type="molecule type" value="Genomic_DNA"/>
</dbReference>
<organism evidence="9">
    <name type="scientific">Cupriavidus oxalaticus</name>
    <dbReference type="NCBI Taxonomy" id="96344"/>
    <lineage>
        <taxon>Bacteria</taxon>
        <taxon>Pseudomonadati</taxon>
        <taxon>Pseudomonadota</taxon>
        <taxon>Betaproteobacteria</taxon>
        <taxon>Burkholderiales</taxon>
        <taxon>Burkholderiaceae</taxon>
        <taxon>Cupriavidus</taxon>
    </lineage>
</organism>
<dbReference type="InterPro" id="IPR027417">
    <property type="entry name" value="P-loop_NTPase"/>
</dbReference>
<keyword evidence="4" id="KW-0067">ATP-binding</keyword>
<dbReference type="Pfam" id="PF08378">
    <property type="entry name" value="NERD"/>
    <property type="match status" value="1"/>
</dbReference>
<evidence type="ECO:0000313" key="9">
    <source>
        <dbReference type="EMBL" id="SPC15093.1"/>
    </source>
</evidence>
<dbReference type="GO" id="GO:0016787">
    <property type="term" value="F:hydrolase activity"/>
    <property type="evidence" value="ECO:0007669"/>
    <property type="project" value="UniProtKB-KW"/>
</dbReference>
<dbReference type="EMBL" id="OGUS01000124">
    <property type="protein sequence ID" value="SPC15093.1"/>
    <property type="molecule type" value="Genomic_DNA"/>
</dbReference>
<evidence type="ECO:0000256" key="3">
    <source>
        <dbReference type="ARBA" id="ARBA00022806"/>
    </source>
</evidence>
<dbReference type="InterPro" id="IPR011528">
    <property type="entry name" value="NERD"/>
</dbReference>
<dbReference type="SUPFAM" id="SSF52540">
    <property type="entry name" value="P-loop containing nucleoside triphosphate hydrolases"/>
    <property type="match status" value="1"/>
</dbReference>
<dbReference type="InterPro" id="IPR000212">
    <property type="entry name" value="DNA_helicase_UvrD/REP"/>
</dbReference>
<dbReference type="GeneID" id="303493508"/>
<dbReference type="InterPro" id="IPR014017">
    <property type="entry name" value="DNA_helicase_UvrD-like_C"/>
</dbReference>
<sequence length="609" mass="69102">MATLIPALGSVTSRMTSGERRFAERLEAKLEDDYLCWYDVAIGEKTRHPDFIVFHPSRGLLVLEVKDWRLDTIREIDQRDVTLLTDRGLVREMNPLQQARNYMFYVTDLLQRDPQLVWPTGSLKGKPFFPYGCGVVLSNISRAQFDKTNLGEVLPPHLVICQDEMHKEGDAEQFQQRLWEMFPVKFTFKLSLPQIDRIRWHLFPQIRMPEQRSLFPEQVSEPLDMPDILRVMDLQQEQLARSLGEGHRVIHGVAGSGKTMILGYRAEHLAKIVTRPVLVLCYNKTLAAKLAATMVEKGIEEKVHVHNFHAWCSRQLDAYNIERPKGRPSDALFEDMVNRVIQGVDRKAIPAGQYDAVLIDEGHDFRPEWFKLVVQMVNPESNSLLVLYDDAQSIYGGGKKQRMNFASVGIQARGRTTILKLNYRNTQEILSVARAFAEELLRPRDAAEDEAPTVQPIGAGRRGGKPLLIELPTEQAEADRIAQILVDENRAGTPWSDMAVLYRHWDTAGHVTSALTRQGVPFECPQISKRFTPGADSVKVVTLHSSKGLEFPLVCIPATGMPHKNDETDEEEARLLYVAMTRATRQLVMTFRDGSRFSGKLKEAIAAQQ</sequence>
<keyword evidence="3" id="KW-0347">Helicase</keyword>
<evidence type="ECO:0000256" key="1">
    <source>
        <dbReference type="ARBA" id="ARBA00022741"/>
    </source>
</evidence>
<feature type="domain" description="NERD" evidence="6">
    <location>
        <begin position="17"/>
        <end position="110"/>
    </location>
</feature>
<dbReference type="Proteomes" id="UP000623307">
    <property type="component" value="Chromosome 2"/>
</dbReference>
<keyword evidence="2" id="KW-0378">Hydrolase</keyword>
<evidence type="ECO:0000259" key="6">
    <source>
        <dbReference type="Pfam" id="PF08378"/>
    </source>
</evidence>
<feature type="domain" description="UvrD-like helicase C-terminal" evidence="7">
    <location>
        <begin position="419"/>
        <end position="524"/>
    </location>
</feature>
<keyword evidence="1" id="KW-0547">Nucleotide-binding</keyword>
<protein>
    <recommendedName>
        <fullName evidence="5">DNA 3'-5' helicase II</fullName>
    </recommendedName>
</protein>
<dbReference type="CDD" id="cd18807">
    <property type="entry name" value="SF1_C_UvrD"/>
    <property type="match status" value="1"/>
</dbReference>
<dbReference type="RefSeq" id="WP_084254795.1">
    <property type="nucleotide sequence ID" value="NZ_CP069810.1"/>
</dbReference>
<reference evidence="8 10" key="2">
    <citation type="submission" date="2021-02" db="EMBL/GenBank/DDBJ databases">
        <title>Complete Genome Sequence of Cupriavidus oxalaticus Strain Ox1, a Soil Oxalate-Degrading Species.</title>
        <authorList>
            <person name="Palmieri F."/>
            <person name="Udriet P."/>
            <person name="Deuasquier M."/>
            <person name="Beaudoing E."/>
            <person name="Johnson S.L."/>
            <person name="Davenport K.W."/>
            <person name="Chain P.S."/>
            <person name="Bindschedler S."/>
            <person name="Junier P."/>
        </authorList>
    </citation>
    <scope>NUCLEOTIDE SEQUENCE [LARGE SCALE GENOMIC DNA]</scope>
    <source>
        <strain evidence="8 10">Ox1</strain>
    </source>
</reference>
<evidence type="ECO:0000256" key="2">
    <source>
        <dbReference type="ARBA" id="ARBA00022801"/>
    </source>
</evidence>
<dbReference type="AlphaFoldDB" id="A0A375G344"/>
<reference evidence="9" key="1">
    <citation type="submission" date="2018-01" db="EMBL/GenBank/DDBJ databases">
        <authorList>
            <person name="Clerissi C."/>
        </authorList>
    </citation>
    <scope>NUCLEOTIDE SEQUENCE</scope>
    <source>
        <strain evidence="9">Cupriavidus oxalaticus LMG 2235</strain>
    </source>
</reference>
<dbReference type="GO" id="GO:0043138">
    <property type="term" value="F:3'-5' DNA helicase activity"/>
    <property type="evidence" value="ECO:0007669"/>
    <property type="project" value="TreeGrafter"/>
</dbReference>
<evidence type="ECO:0000313" key="8">
    <source>
        <dbReference type="EMBL" id="QRQ93965.1"/>
    </source>
</evidence>
<dbReference type="Gene3D" id="3.40.50.300">
    <property type="entry name" value="P-loop containing nucleotide triphosphate hydrolases"/>
    <property type="match status" value="2"/>
</dbReference>
<proteinExistence type="predicted"/>
<keyword evidence="10" id="KW-1185">Reference proteome</keyword>
<gene>
    <name evidence="9" type="ORF">CO2235_230301</name>
    <name evidence="8" type="ORF">JTE92_28420</name>
</gene>
<dbReference type="GO" id="GO:0003677">
    <property type="term" value="F:DNA binding"/>
    <property type="evidence" value="ECO:0007669"/>
    <property type="project" value="InterPro"/>
</dbReference>
<evidence type="ECO:0000259" key="7">
    <source>
        <dbReference type="Pfam" id="PF13361"/>
    </source>
</evidence>
<evidence type="ECO:0000313" key="10">
    <source>
        <dbReference type="Proteomes" id="UP000623307"/>
    </source>
</evidence>
<evidence type="ECO:0000256" key="5">
    <source>
        <dbReference type="ARBA" id="ARBA00034923"/>
    </source>
</evidence>
<dbReference type="OrthoDB" id="393237at2"/>
<dbReference type="PANTHER" id="PTHR11070:SF2">
    <property type="entry name" value="ATP-DEPENDENT DNA HELICASE SRS2"/>
    <property type="match status" value="1"/>
</dbReference>
<dbReference type="PANTHER" id="PTHR11070">
    <property type="entry name" value="UVRD / RECB / PCRA DNA HELICASE FAMILY MEMBER"/>
    <property type="match status" value="1"/>
</dbReference>
<evidence type="ECO:0000256" key="4">
    <source>
        <dbReference type="ARBA" id="ARBA00022840"/>
    </source>
</evidence>
<name>A0A375G344_9BURK</name>
<dbReference type="GO" id="GO:0005524">
    <property type="term" value="F:ATP binding"/>
    <property type="evidence" value="ECO:0007669"/>
    <property type="project" value="UniProtKB-KW"/>
</dbReference>
<dbReference type="Pfam" id="PF13245">
    <property type="entry name" value="AAA_19"/>
    <property type="match status" value="1"/>
</dbReference>
<dbReference type="Pfam" id="PF13361">
    <property type="entry name" value="UvrD_C"/>
    <property type="match status" value="2"/>
</dbReference>